<comment type="caution">
    <text evidence="1">The sequence shown here is derived from an EMBL/GenBank/DDBJ whole genome shotgun (WGS) entry which is preliminary data.</text>
</comment>
<gene>
    <name evidence="1" type="ORF">Voc01_075760</name>
</gene>
<accession>A0A8J3ZYU1</accession>
<evidence type="ECO:0000313" key="2">
    <source>
        <dbReference type="Proteomes" id="UP000635606"/>
    </source>
</evidence>
<protein>
    <submittedName>
        <fullName evidence="1">Uncharacterized protein</fullName>
    </submittedName>
</protein>
<dbReference type="EMBL" id="BOPH01000104">
    <property type="protein sequence ID" value="GIJ72659.1"/>
    <property type="molecule type" value="Genomic_DNA"/>
</dbReference>
<reference evidence="1" key="1">
    <citation type="submission" date="2021-01" db="EMBL/GenBank/DDBJ databases">
        <title>Whole genome shotgun sequence of Virgisporangium ochraceum NBRC 16418.</title>
        <authorList>
            <person name="Komaki H."/>
            <person name="Tamura T."/>
        </authorList>
    </citation>
    <scope>NUCLEOTIDE SEQUENCE</scope>
    <source>
        <strain evidence="1">NBRC 16418</strain>
    </source>
</reference>
<evidence type="ECO:0000313" key="1">
    <source>
        <dbReference type="EMBL" id="GIJ72659.1"/>
    </source>
</evidence>
<name>A0A8J3ZYU1_9ACTN</name>
<organism evidence="1 2">
    <name type="scientific">Virgisporangium ochraceum</name>
    <dbReference type="NCBI Taxonomy" id="65505"/>
    <lineage>
        <taxon>Bacteria</taxon>
        <taxon>Bacillati</taxon>
        <taxon>Actinomycetota</taxon>
        <taxon>Actinomycetes</taxon>
        <taxon>Micromonosporales</taxon>
        <taxon>Micromonosporaceae</taxon>
        <taxon>Virgisporangium</taxon>
    </lineage>
</organism>
<sequence>MVVVYHPYYAPFVNWARHALDPDMYEAIAGLVDTEPIVPITLDLTWQPQHGRYADITSLPTM</sequence>
<dbReference type="AlphaFoldDB" id="A0A8J3ZYU1"/>
<proteinExistence type="predicted"/>
<dbReference type="Proteomes" id="UP000635606">
    <property type="component" value="Unassembled WGS sequence"/>
</dbReference>
<keyword evidence="2" id="KW-1185">Reference proteome</keyword>
<dbReference type="RefSeq" id="WP_203932515.1">
    <property type="nucleotide sequence ID" value="NZ_BOPH01000104.1"/>
</dbReference>